<gene>
    <name evidence="1" type="ORF">CTRU02_206571</name>
</gene>
<dbReference type="Proteomes" id="UP000805649">
    <property type="component" value="Unassembled WGS sequence"/>
</dbReference>
<evidence type="ECO:0000313" key="1">
    <source>
        <dbReference type="EMBL" id="KAL0939961.1"/>
    </source>
</evidence>
<evidence type="ECO:0000313" key="2">
    <source>
        <dbReference type="Proteomes" id="UP000805649"/>
    </source>
</evidence>
<dbReference type="EMBL" id="VUJX02000003">
    <property type="protein sequence ID" value="KAL0939961.1"/>
    <property type="molecule type" value="Genomic_DNA"/>
</dbReference>
<sequence length="383" mass="42304">MTLIRVAIVGLASSDNTSWASNAHLPYLLSPKGREKYQIVALCNSSVEKARHAIKVYDLPAETKAFGDPGALAKDEDVDLVVCCTRVDVHYKTILPSILAGKAVYLEWPLAHDVKHSQELVEAARMGIGSTIVGLQGRVAPVFVKIRELLEQQRVGKVVSSEFRAIDSPTKPDMTLPVDLKYFTQKEVGGNLFTIYFAHLWDQVQHVLGEVENLTSHFQIQHPNLKIVDPSTRAVLETVQSDVPDLIIVAGTIVESSNIAQKTATVSGHFRFGATFPGEPRLKWSINCEKGEIRLTAGSSLLQARGYDEPVVLEVYEFGTGKIEAIEWTWSNWQKDLPIAARSVAELYERFAASSGDVPTIEDALHRHKQLEVISFIANGIPK</sequence>
<proteinExistence type="predicted"/>
<accession>A0ACC3Z794</accession>
<protein>
    <submittedName>
        <fullName evidence="1">Oxidoreductase family protein</fullName>
    </submittedName>
</protein>
<reference evidence="1 2" key="1">
    <citation type="journal article" date="2020" name="Phytopathology">
        <title>Genome Sequence Resources of Colletotrichum truncatum, C. plurivorum, C. musicola, and C. sojae: Four Species Pathogenic to Soybean (Glycine max).</title>
        <authorList>
            <person name="Rogerio F."/>
            <person name="Boufleur T.R."/>
            <person name="Ciampi-Guillardi M."/>
            <person name="Sukno S.A."/>
            <person name="Thon M.R."/>
            <person name="Massola Junior N.S."/>
            <person name="Baroncelli R."/>
        </authorList>
    </citation>
    <scope>NUCLEOTIDE SEQUENCE [LARGE SCALE GENOMIC DNA]</scope>
    <source>
        <strain evidence="1 2">CMES1059</strain>
    </source>
</reference>
<comment type="caution">
    <text evidence="1">The sequence shown here is derived from an EMBL/GenBank/DDBJ whole genome shotgun (WGS) entry which is preliminary data.</text>
</comment>
<name>A0ACC3Z794_COLTU</name>
<organism evidence="1 2">
    <name type="scientific">Colletotrichum truncatum</name>
    <name type="common">Anthracnose fungus</name>
    <name type="synonym">Colletotrichum capsici</name>
    <dbReference type="NCBI Taxonomy" id="5467"/>
    <lineage>
        <taxon>Eukaryota</taxon>
        <taxon>Fungi</taxon>
        <taxon>Dikarya</taxon>
        <taxon>Ascomycota</taxon>
        <taxon>Pezizomycotina</taxon>
        <taxon>Sordariomycetes</taxon>
        <taxon>Hypocreomycetidae</taxon>
        <taxon>Glomerellales</taxon>
        <taxon>Glomerellaceae</taxon>
        <taxon>Colletotrichum</taxon>
        <taxon>Colletotrichum truncatum species complex</taxon>
    </lineage>
</organism>
<keyword evidence="2" id="KW-1185">Reference proteome</keyword>